<feature type="transmembrane region" description="Helical" evidence="1">
    <location>
        <begin position="40"/>
        <end position="60"/>
    </location>
</feature>
<evidence type="ECO:0000313" key="2">
    <source>
        <dbReference type="EMBL" id="EFE87102.1"/>
    </source>
</evidence>
<accession>D4CUF1</accession>
<comment type="caution">
    <text evidence="2">The sequence shown here is derived from an EMBL/GenBank/DDBJ whole genome shotgun (WGS) entry which is preliminary data.</text>
</comment>
<dbReference type="AlphaFoldDB" id="D4CUF1"/>
<evidence type="ECO:0000313" key="3">
    <source>
        <dbReference type="Proteomes" id="UP000003748"/>
    </source>
</evidence>
<feature type="transmembrane region" description="Helical" evidence="1">
    <location>
        <begin position="12"/>
        <end position="34"/>
    </location>
</feature>
<dbReference type="EMBL" id="ACJY01000051">
    <property type="protein sequence ID" value="EFE87102.1"/>
    <property type="molecule type" value="Genomic_DNA"/>
</dbReference>
<proteinExistence type="predicted"/>
<reference evidence="2 3" key="1">
    <citation type="submission" date="2010-02" db="EMBL/GenBank/DDBJ databases">
        <authorList>
            <person name="Weinstock G."/>
            <person name="Sodergren E."/>
            <person name="Clifton S."/>
            <person name="Fulton L."/>
            <person name="Fulton B."/>
            <person name="Courtney L."/>
            <person name="Fronick C."/>
            <person name="Harrison M."/>
            <person name="Strong C."/>
            <person name="Farmer C."/>
            <person name="Delahaunty K."/>
            <person name="Markovic C."/>
            <person name="Hall O."/>
            <person name="Minx P."/>
            <person name="Tomlinson C."/>
            <person name="Mitreva M."/>
            <person name="Nelson J."/>
            <person name="Hou S."/>
            <person name="Wollam A."/>
            <person name="Pepin K.H."/>
            <person name="Johnson M."/>
            <person name="Bhonagiri V."/>
            <person name="Zhang X."/>
            <person name="Suruliraj S."/>
            <person name="Warren W."/>
            <person name="Chinwalla A."/>
            <person name="Mardis E.R."/>
            <person name="Wilson R.K."/>
        </authorList>
    </citation>
    <scope>NUCLEOTIDE SEQUENCE [LARGE SCALE GENOMIC DNA]</scope>
    <source>
        <strain evidence="2 3">ATCC 33693</strain>
    </source>
</reference>
<dbReference type="Proteomes" id="UP000003748">
    <property type="component" value="Unassembled WGS sequence"/>
</dbReference>
<keyword evidence="1" id="KW-0472">Membrane</keyword>
<name>D4CUF1_9FUSO</name>
<dbReference type="STRING" id="546275.FUSPEROL_01026"/>
<sequence length="70" mass="8009">MNGKLKVFLTQILVLLSLVIAINLFAFFAIKFGFLNSEYSMAGCTVIGVGAYLIYLYTLYKDKKRKNKKY</sequence>
<gene>
    <name evidence="2" type="ORF">FUSPEROL_01026</name>
</gene>
<dbReference type="eggNOG" id="ENOG503378U">
    <property type="taxonomic scope" value="Bacteria"/>
</dbReference>
<keyword evidence="1" id="KW-1133">Transmembrane helix</keyword>
<keyword evidence="1" id="KW-0812">Transmembrane</keyword>
<dbReference type="GeneID" id="78419287"/>
<protein>
    <submittedName>
        <fullName evidence="2">Uncharacterized protein</fullName>
    </submittedName>
</protein>
<dbReference type="RefSeq" id="WP_005972498.1">
    <property type="nucleotide sequence ID" value="NZ_GG665893.1"/>
</dbReference>
<dbReference type="HOGENOM" id="CLU_2861292_0_0_0"/>
<organism evidence="2 3">
    <name type="scientific">Fusobacterium periodonticum ATCC 33693</name>
    <dbReference type="NCBI Taxonomy" id="546275"/>
    <lineage>
        <taxon>Bacteria</taxon>
        <taxon>Fusobacteriati</taxon>
        <taxon>Fusobacteriota</taxon>
        <taxon>Fusobacteriia</taxon>
        <taxon>Fusobacteriales</taxon>
        <taxon>Fusobacteriaceae</taxon>
        <taxon>Fusobacterium</taxon>
    </lineage>
</organism>
<dbReference type="OrthoDB" id="88922at2"/>
<evidence type="ECO:0000256" key="1">
    <source>
        <dbReference type="SAM" id="Phobius"/>
    </source>
</evidence>